<dbReference type="EMBL" id="RZIJ01000018">
    <property type="protein sequence ID" value="RUQ67092.1"/>
    <property type="molecule type" value="Genomic_DNA"/>
</dbReference>
<dbReference type="InterPro" id="IPR036692">
    <property type="entry name" value="Shew3726-like_sf"/>
</dbReference>
<dbReference type="AlphaFoldDB" id="A0A3S1CF26"/>
<dbReference type="Proteomes" id="UP000280346">
    <property type="component" value="Unassembled WGS sequence"/>
</dbReference>
<evidence type="ECO:0000313" key="1">
    <source>
        <dbReference type="EMBL" id="RUQ67092.1"/>
    </source>
</evidence>
<proteinExistence type="predicted"/>
<gene>
    <name evidence="1" type="ORF">EJ913_20645</name>
</gene>
<dbReference type="Gene3D" id="3.30.160.140">
    <property type="entry name" value="Shew3726-like"/>
    <property type="match status" value="1"/>
</dbReference>
<dbReference type="OrthoDB" id="7305522at2"/>
<dbReference type="RefSeq" id="WP_127001391.1">
    <property type="nucleotide sequence ID" value="NZ_JBNPXW010000001.1"/>
</dbReference>
<protein>
    <submittedName>
        <fullName evidence="1">DUF1488 domain-containing protein</fullName>
    </submittedName>
</protein>
<dbReference type="SUPFAM" id="SSF160272">
    <property type="entry name" value="Shew3726-like"/>
    <property type="match status" value="1"/>
</dbReference>
<evidence type="ECO:0000313" key="2">
    <source>
        <dbReference type="Proteomes" id="UP000280346"/>
    </source>
</evidence>
<organism evidence="1 2">
    <name type="scientific">Azospirillum doebereinerae</name>
    <dbReference type="NCBI Taxonomy" id="92933"/>
    <lineage>
        <taxon>Bacteria</taxon>
        <taxon>Pseudomonadati</taxon>
        <taxon>Pseudomonadota</taxon>
        <taxon>Alphaproteobacteria</taxon>
        <taxon>Rhodospirillales</taxon>
        <taxon>Azospirillaceae</taxon>
        <taxon>Azospirillum</taxon>
    </lineage>
</organism>
<comment type="caution">
    <text evidence="1">The sequence shown here is derived from an EMBL/GenBank/DDBJ whole genome shotgun (WGS) entry which is preliminary data.</text>
</comment>
<accession>A0A3S1CF26</accession>
<sequence>MPIFVFPDDPIWNEEADAVEFVVEVGEYRGRVFVTRRVMQGLVGHRPLPDEAVQQVCMNRQVFDRAVENRILDRALDPDANIHLTARDIARAAGRRGKFSEG</sequence>
<keyword evidence="2" id="KW-1185">Reference proteome</keyword>
<reference evidence="1 2" key="1">
    <citation type="submission" date="2018-12" db="EMBL/GenBank/DDBJ databases">
        <authorList>
            <person name="Yang Y."/>
        </authorList>
    </citation>
    <scope>NUCLEOTIDE SEQUENCE [LARGE SCALE GENOMIC DNA]</scope>
    <source>
        <strain evidence="1 2">GSF71</strain>
    </source>
</reference>
<name>A0A3S1CF26_9PROT</name>